<accession>A0A250K5T4</accession>
<dbReference type="SMART" id="SM00388">
    <property type="entry name" value="HisKA"/>
    <property type="match status" value="1"/>
</dbReference>
<keyword evidence="6" id="KW-1185">Reference proteome</keyword>
<dbReference type="InterPro" id="IPR003661">
    <property type="entry name" value="HisK_dim/P_dom"/>
</dbReference>
<dbReference type="GO" id="GO:0000155">
    <property type="term" value="F:phosphorelay sensor kinase activity"/>
    <property type="evidence" value="ECO:0007669"/>
    <property type="project" value="InterPro"/>
</dbReference>
<gene>
    <name evidence="5" type="ORF">MYMAC_006699</name>
</gene>
<dbReference type="CDD" id="cd00075">
    <property type="entry name" value="HATPase"/>
    <property type="match status" value="1"/>
</dbReference>
<dbReference type="EC" id="2.7.13.3" evidence="2"/>
<dbReference type="AlphaFoldDB" id="A0A250K5T4"/>
<dbReference type="PANTHER" id="PTHR43547:SF2">
    <property type="entry name" value="HYBRID SIGNAL TRANSDUCTION HISTIDINE KINASE C"/>
    <property type="match status" value="1"/>
</dbReference>
<keyword evidence="3" id="KW-0597">Phosphoprotein</keyword>
<dbReference type="OrthoDB" id="9787818at2"/>
<evidence type="ECO:0000313" key="6">
    <source>
        <dbReference type="Proteomes" id="UP000217343"/>
    </source>
</evidence>
<name>A0A250K5T4_9BACT</name>
<dbReference type="InterPro" id="IPR003594">
    <property type="entry name" value="HATPase_dom"/>
</dbReference>
<dbReference type="PRINTS" id="PR00344">
    <property type="entry name" value="BCTRLSENSOR"/>
</dbReference>
<proteinExistence type="predicted"/>
<dbReference type="InterPro" id="IPR036890">
    <property type="entry name" value="HATPase_C_sf"/>
</dbReference>
<feature type="domain" description="Histidine kinase" evidence="4">
    <location>
        <begin position="185"/>
        <end position="404"/>
    </location>
</feature>
<organism evidence="5 6">
    <name type="scientific">Corallococcus macrosporus DSM 14697</name>
    <dbReference type="NCBI Taxonomy" id="1189310"/>
    <lineage>
        <taxon>Bacteria</taxon>
        <taxon>Pseudomonadati</taxon>
        <taxon>Myxococcota</taxon>
        <taxon>Myxococcia</taxon>
        <taxon>Myxococcales</taxon>
        <taxon>Cystobacterineae</taxon>
        <taxon>Myxococcaceae</taxon>
        <taxon>Corallococcus</taxon>
    </lineage>
</organism>
<dbReference type="EMBL" id="CP022203">
    <property type="protein sequence ID" value="ATB51042.1"/>
    <property type="molecule type" value="Genomic_DNA"/>
</dbReference>
<keyword evidence="5" id="KW-0418">Kinase</keyword>
<dbReference type="Pfam" id="PF00512">
    <property type="entry name" value="HisKA"/>
    <property type="match status" value="1"/>
</dbReference>
<keyword evidence="5" id="KW-0808">Transferase</keyword>
<dbReference type="SUPFAM" id="SSF47384">
    <property type="entry name" value="Homodimeric domain of signal transducing histidine kinase"/>
    <property type="match status" value="1"/>
</dbReference>
<dbReference type="Gene3D" id="3.30.565.10">
    <property type="entry name" value="Histidine kinase-like ATPase, C-terminal domain"/>
    <property type="match status" value="1"/>
</dbReference>
<dbReference type="Pfam" id="PF02518">
    <property type="entry name" value="HATPase_c"/>
    <property type="match status" value="1"/>
</dbReference>
<dbReference type="SUPFAM" id="SSF55874">
    <property type="entry name" value="ATPase domain of HSP90 chaperone/DNA topoisomerase II/histidine kinase"/>
    <property type="match status" value="1"/>
</dbReference>
<dbReference type="InterPro" id="IPR036097">
    <property type="entry name" value="HisK_dim/P_sf"/>
</dbReference>
<evidence type="ECO:0000256" key="1">
    <source>
        <dbReference type="ARBA" id="ARBA00000085"/>
    </source>
</evidence>
<reference evidence="5 6" key="1">
    <citation type="submission" date="2017-06" db="EMBL/GenBank/DDBJ databases">
        <title>Sequencing and comparative analysis of myxobacterial genomes.</title>
        <authorList>
            <person name="Rupp O."/>
            <person name="Goesmann A."/>
            <person name="Sogaard-Andersen L."/>
        </authorList>
    </citation>
    <scope>NUCLEOTIDE SEQUENCE [LARGE SCALE GENOMIC DNA]</scope>
    <source>
        <strain evidence="5 6">DSM 14697</strain>
    </source>
</reference>
<evidence type="ECO:0000256" key="2">
    <source>
        <dbReference type="ARBA" id="ARBA00012438"/>
    </source>
</evidence>
<sequence length="419" mass="45095">MGVSLSPKWGSAWTWETRAGGPAPCLRFEVVRGSAGEVLDLRRAAPDMAADAAGHEWVLPACVSCWEQEGVWGLSLEDCVRVVDTGEPVSAALRIRREGLEVRCRAVGMAAPDGFVLWLLPDEAEDARALREALAREHEARLRAEGALAHATARLAREALDGTARHLALARLMEEAEFRERFIGILGHDLRNPLNAITLSARAMAQRSLPVAQQQQCAQRIEASAARMSAMISDILDLTRARLAGGIPLHLGTVNLATVCRLVVEELSAAHPDRRIALEVEGVSEGVWDADRMAQVLSNLVGNALEHGAADAPVRLRCIDVNGDQVLEVHNTGMPIPSQHLETLFDPFRQGGAPREKGHRRGAGGLGLGLFIVKQLVQAHGGAVCVCSSAAEGTTFTVKLPRDARRAQVPAPPGVRRRV</sequence>
<evidence type="ECO:0000259" key="4">
    <source>
        <dbReference type="PROSITE" id="PS50109"/>
    </source>
</evidence>
<dbReference type="PROSITE" id="PS50109">
    <property type="entry name" value="HIS_KIN"/>
    <property type="match status" value="1"/>
</dbReference>
<dbReference type="Gene3D" id="1.10.287.130">
    <property type="match status" value="1"/>
</dbReference>
<dbReference type="PANTHER" id="PTHR43547">
    <property type="entry name" value="TWO-COMPONENT HISTIDINE KINASE"/>
    <property type="match status" value="1"/>
</dbReference>
<dbReference type="KEGG" id="mmas:MYMAC_006699"/>
<dbReference type="InterPro" id="IPR005467">
    <property type="entry name" value="His_kinase_dom"/>
</dbReference>
<dbReference type="CDD" id="cd00082">
    <property type="entry name" value="HisKA"/>
    <property type="match status" value="1"/>
</dbReference>
<dbReference type="InterPro" id="IPR004358">
    <property type="entry name" value="Sig_transdc_His_kin-like_C"/>
</dbReference>
<comment type="catalytic activity">
    <reaction evidence="1">
        <text>ATP + protein L-histidine = ADP + protein N-phospho-L-histidine.</text>
        <dbReference type="EC" id="2.7.13.3"/>
    </reaction>
</comment>
<dbReference type="SMART" id="SM00387">
    <property type="entry name" value="HATPase_c"/>
    <property type="match status" value="1"/>
</dbReference>
<evidence type="ECO:0000256" key="3">
    <source>
        <dbReference type="ARBA" id="ARBA00022553"/>
    </source>
</evidence>
<protein>
    <recommendedName>
        <fullName evidence="2">histidine kinase</fullName>
        <ecNumber evidence="2">2.7.13.3</ecNumber>
    </recommendedName>
</protein>
<evidence type="ECO:0000313" key="5">
    <source>
        <dbReference type="EMBL" id="ATB51042.1"/>
    </source>
</evidence>
<dbReference type="Proteomes" id="UP000217343">
    <property type="component" value="Chromosome"/>
</dbReference>
<dbReference type="RefSeq" id="WP_095961057.1">
    <property type="nucleotide sequence ID" value="NZ_CP022203.1"/>
</dbReference>